<dbReference type="InterPro" id="IPR001087">
    <property type="entry name" value="GDSL"/>
</dbReference>
<evidence type="ECO:0000256" key="6">
    <source>
        <dbReference type="SAM" id="SignalP"/>
    </source>
</evidence>
<comment type="similarity">
    <text evidence="1">Belongs to the 'GDSL' lipolytic enzyme family.</text>
</comment>
<feature type="signal peptide" evidence="6">
    <location>
        <begin position="1"/>
        <end position="29"/>
    </location>
</feature>
<keyword evidence="8" id="KW-1185">Reference proteome</keyword>
<evidence type="ECO:0000256" key="4">
    <source>
        <dbReference type="ARBA" id="ARBA00023180"/>
    </source>
</evidence>
<dbReference type="InterPro" id="IPR035669">
    <property type="entry name" value="SGNH_plant_lipase-like"/>
</dbReference>
<dbReference type="OrthoDB" id="1600564at2759"/>
<keyword evidence="5" id="KW-0472">Membrane</keyword>
<dbReference type="PANTHER" id="PTHR22835:SF683">
    <property type="entry name" value="OS05G0506800 PROTEIN"/>
    <property type="match status" value="1"/>
</dbReference>
<keyword evidence="2 6" id="KW-0732">Signal</keyword>
<dbReference type="CDD" id="cd01837">
    <property type="entry name" value="SGNH_plant_lipase_like"/>
    <property type="match status" value="1"/>
</dbReference>
<dbReference type="PANTHER" id="PTHR22835">
    <property type="entry name" value="ZINC FINGER FYVE DOMAIN CONTAINING PROTEIN"/>
    <property type="match status" value="1"/>
</dbReference>
<accession>A0A4Y7IGU8</accession>
<dbReference type="AlphaFoldDB" id="A0A4Y7IGU8"/>
<proteinExistence type="inferred from homology"/>
<dbReference type="Proteomes" id="UP000316621">
    <property type="component" value="Chromosome 1"/>
</dbReference>
<dbReference type="Gramene" id="RZC46649">
    <property type="protein sequence ID" value="RZC46649"/>
    <property type="gene ID" value="C5167_039597"/>
</dbReference>
<evidence type="ECO:0000313" key="8">
    <source>
        <dbReference type="Proteomes" id="UP000316621"/>
    </source>
</evidence>
<protein>
    <submittedName>
        <fullName evidence="7">Uncharacterized protein</fullName>
    </submittedName>
</protein>
<dbReference type="OMA" id="HPHANIM"/>
<feature type="chain" id="PRO_5021508139" evidence="6">
    <location>
        <begin position="30"/>
        <end position="420"/>
    </location>
</feature>
<dbReference type="Gene3D" id="3.40.50.1110">
    <property type="entry name" value="SGNH hydrolase"/>
    <property type="match status" value="1"/>
</dbReference>
<dbReference type="STRING" id="3469.A0A4Y7IGU8"/>
<dbReference type="EMBL" id="CM010715">
    <property type="protein sequence ID" value="RZC46649.1"/>
    <property type="molecule type" value="Genomic_DNA"/>
</dbReference>
<keyword evidence="4" id="KW-0325">Glycoprotein</keyword>
<feature type="transmembrane region" description="Helical" evidence="5">
    <location>
        <begin position="375"/>
        <end position="394"/>
    </location>
</feature>
<dbReference type="Pfam" id="PF00657">
    <property type="entry name" value="Lipase_GDSL"/>
    <property type="match status" value="1"/>
</dbReference>
<keyword evidence="5" id="KW-0812">Transmembrane</keyword>
<evidence type="ECO:0000256" key="1">
    <source>
        <dbReference type="ARBA" id="ARBA00008668"/>
    </source>
</evidence>
<evidence type="ECO:0000256" key="3">
    <source>
        <dbReference type="ARBA" id="ARBA00022801"/>
    </source>
</evidence>
<dbReference type="SUPFAM" id="SSF52266">
    <property type="entry name" value="SGNH hydrolase"/>
    <property type="match status" value="1"/>
</dbReference>
<organism evidence="7 8">
    <name type="scientific">Papaver somniferum</name>
    <name type="common">Opium poppy</name>
    <dbReference type="NCBI Taxonomy" id="3469"/>
    <lineage>
        <taxon>Eukaryota</taxon>
        <taxon>Viridiplantae</taxon>
        <taxon>Streptophyta</taxon>
        <taxon>Embryophyta</taxon>
        <taxon>Tracheophyta</taxon>
        <taxon>Spermatophyta</taxon>
        <taxon>Magnoliopsida</taxon>
        <taxon>Ranunculales</taxon>
        <taxon>Papaveraceae</taxon>
        <taxon>Papaveroideae</taxon>
        <taxon>Papaver</taxon>
    </lineage>
</organism>
<gene>
    <name evidence="7" type="ORF">C5167_039597</name>
</gene>
<dbReference type="InterPro" id="IPR036514">
    <property type="entry name" value="SGNH_hydro_sf"/>
</dbReference>
<keyword evidence="5" id="KW-1133">Transmembrane helix</keyword>
<name>A0A4Y7IGU8_PAPSO</name>
<sequence>MASNSFPHLYLFLLITCLLLFTTANPVLGFYKSIFSFGDSLADTGNVLFSSPDEYVGKLPYGETYFHQATGRSSDGRLVIDFIAKSVGLPLLPPYLASSGKDLRQEVNFAVGGATALDASFFEERKVSVPKNASLKVQLKWFRELLPSLCNPSSNDCHEFLKTSLILMGEIGTNDYNHPFFQGRSLGETQTFIPEIIKAISFAIKVLIKEGAVTFMVPGNLPIGCAALYLTEFRSPEIADYDETGCIKWLNEFSMYHNKLLQKELDILREMHPHTNIIYADYYSVVMKIYQSPKPFGFESGILKACCGGEGPYNCNKSVQCGSVGARVYGDPSKCVNWDGFHLTEAANKIIANALIQEHYRFFFPATRIISNTTYMLICSSVLVPLPILIMIYYNFSKYYYIVFPDKKEEARDEELTQFM</sequence>
<evidence type="ECO:0000256" key="5">
    <source>
        <dbReference type="SAM" id="Phobius"/>
    </source>
</evidence>
<reference evidence="7 8" key="1">
    <citation type="journal article" date="2018" name="Science">
        <title>The opium poppy genome and morphinan production.</title>
        <authorList>
            <person name="Guo L."/>
            <person name="Winzer T."/>
            <person name="Yang X."/>
            <person name="Li Y."/>
            <person name="Ning Z."/>
            <person name="He Z."/>
            <person name="Teodor R."/>
            <person name="Lu Y."/>
            <person name="Bowser T.A."/>
            <person name="Graham I.A."/>
            <person name="Ye K."/>
        </authorList>
    </citation>
    <scope>NUCLEOTIDE SEQUENCE [LARGE SCALE GENOMIC DNA]</scope>
    <source>
        <strain evidence="8">cv. HN1</strain>
        <tissue evidence="7">Leaves</tissue>
    </source>
</reference>
<dbReference type="GO" id="GO:0016788">
    <property type="term" value="F:hydrolase activity, acting on ester bonds"/>
    <property type="evidence" value="ECO:0007669"/>
    <property type="project" value="InterPro"/>
</dbReference>
<evidence type="ECO:0000313" key="7">
    <source>
        <dbReference type="EMBL" id="RZC46649.1"/>
    </source>
</evidence>
<evidence type="ECO:0000256" key="2">
    <source>
        <dbReference type="ARBA" id="ARBA00022729"/>
    </source>
</evidence>
<keyword evidence="3" id="KW-0378">Hydrolase</keyword>